<evidence type="ECO:0000313" key="2">
    <source>
        <dbReference type="Proteomes" id="UP000664414"/>
    </source>
</evidence>
<gene>
    <name evidence="1" type="ORF">J0H12_01080</name>
</gene>
<sequence length="223" mass="26119">MSHVFLYLDESGCLGFDSSGASKFFVVTLLKVEGIETQKKISRAILRTFKSKISAKEKKNHYELKGSKTDLSIKQYFYRHMPSSGWSIFTVILNKERVYSHLRTGDSKKRLYNYIAKFLLSHVNLRNNVTRLDLVMDRCKSSREIKDFNTYIEAHLDLSPNALLNIEHVISHENPVIQAVDLFCWGIARKYTSEETSWYDCFKEKIEFESVYLPEQDEKRRPL</sequence>
<comment type="caution">
    <text evidence="1">The sequence shown here is derived from an EMBL/GenBank/DDBJ whole genome shotgun (WGS) entry which is preliminary data.</text>
</comment>
<protein>
    <submittedName>
        <fullName evidence="1">DUF3800 domain-containing protein</fullName>
    </submittedName>
</protein>
<dbReference type="AlphaFoldDB" id="A0A8J7PLA6"/>
<name>A0A8J7PLA6_9PROT</name>
<dbReference type="Proteomes" id="UP000664414">
    <property type="component" value="Unassembled WGS sequence"/>
</dbReference>
<dbReference type="Pfam" id="PF12686">
    <property type="entry name" value="DUF3800"/>
    <property type="match status" value="1"/>
</dbReference>
<dbReference type="InterPro" id="IPR024524">
    <property type="entry name" value="DUF3800"/>
</dbReference>
<organism evidence="1 2">
    <name type="scientific">Candidatus Paracaedimonas acanthamoebae</name>
    <dbReference type="NCBI Taxonomy" id="244581"/>
    <lineage>
        <taxon>Bacteria</taxon>
        <taxon>Pseudomonadati</taxon>
        <taxon>Pseudomonadota</taxon>
        <taxon>Alphaproteobacteria</taxon>
        <taxon>Holosporales</taxon>
        <taxon>Caedimonadaceae</taxon>
        <taxon>Candidatus Paracaedimonas</taxon>
    </lineage>
</organism>
<evidence type="ECO:0000313" key="1">
    <source>
        <dbReference type="EMBL" id="MBN9412508.1"/>
    </source>
</evidence>
<dbReference type="EMBL" id="JAFKGL010000011">
    <property type="protein sequence ID" value="MBN9412508.1"/>
    <property type="molecule type" value="Genomic_DNA"/>
</dbReference>
<proteinExistence type="predicted"/>
<reference evidence="1" key="1">
    <citation type="submission" date="2021-02" db="EMBL/GenBank/DDBJ databases">
        <title>Thiocyanate and organic carbon inputs drive convergent selection for specific autotrophic Afipia and Thiobacillus strains within complex microbiomes.</title>
        <authorList>
            <person name="Huddy R.J."/>
            <person name="Sachdeva R."/>
            <person name="Kadzinga F."/>
            <person name="Kantor R.S."/>
            <person name="Harrison S.T.L."/>
            <person name="Banfield J.F."/>
        </authorList>
    </citation>
    <scope>NUCLEOTIDE SEQUENCE</scope>
    <source>
        <strain evidence="1">SCN18_10_11_15_R4_P_38_20</strain>
    </source>
</reference>
<accession>A0A8J7PLA6</accession>